<proteinExistence type="inferred from homology"/>
<dbReference type="Proteomes" id="UP000663207">
    <property type="component" value="Chromosome"/>
</dbReference>
<evidence type="ECO:0000313" key="4">
    <source>
        <dbReference type="Proteomes" id="UP000663207"/>
    </source>
</evidence>
<dbReference type="CDD" id="cd04647">
    <property type="entry name" value="LbH_MAT_like"/>
    <property type="match status" value="1"/>
</dbReference>
<accession>A0ABX7QXS1</accession>
<keyword evidence="3" id="KW-0012">Acyltransferase</keyword>
<evidence type="ECO:0000313" key="3">
    <source>
        <dbReference type="EMBL" id="QSX36034.1"/>
    </source>
</evidence>
<keyword evidence="4" id="KW-1185">Reference proteome</keyword>
<evidence type="ECO:0000256" key="1">
    <source>
        <dbReference type="ARBA" id="ARBA00007274"/>
    </source>
</evidence>
<dbReference type="InterPro" id="IPR001451">
    <property type="entry name" value="Hexapep"/>
</dbReference>
<dbReference type="InterPro" id="IPR051159">
    <property type="entry name" value="Hexapeptide_acetyltransf"/>
</dbReference>
<dbReference type="Gene3D" id="2.160.10.10">
    <property type="entry name" value="Hexapeptide repeat proteins"/>
    <property type="match status" value="1"/>
</dbReference>
<name>A0ABX7QXS1_9GAMM</name>
<sequence length="202" mass="22590">MKYYILQILSKIPVLKILVETRKSQTPVRLRHLLQYITKSKVYWPVHHSSLVSSPEKIVIGIDVSPGYMPGCYIQGGGGIVIGDYTQISCNVGIISRNHDVFDISRHVDTEFPSIKIGKYCWIGMNVTILPGVQIPDYCVIGAGAVVTKSVQKMGSVLVGNPAKVIKILDVDKVKDFKSEFEYVGFIPSASFEKYRKRELKL</sequence>
<dbReference type="PANTHER" id="PTHR23416:SF23">
    <property type="entry name" value="ACETYLTRANSFERASE C18B11.09C-RELATED"/>
    <property type="match status" value="1"/>
</dbReference>
<evidence type="ECO:0000256" key="2">
    <source>
        <dbReference type="ARBA" id="ARBA00022679"/>
    </source>
</evidence>
<reference evidence="3 4" key="1">
    <citation type="submission" date="2021-03" db="EMBL/GenBank/DDBJ databases">
        <title>Novel species identification of genus Shewanella.</title>
        <authorList>
            <person name="Liu G."/>
            <person name="Zhang Q."/>
        </authorList>
    </citation>
    <scope>NUCLEOTIDE SEQUENCE [LARGE SCALE GENOMIC DNA]</scope>
    <source>
        <strain evidence="3 4">FJAT-52962</strain>
    </source>
</reference>
<dbReference type="InterPro" id="IPR011004">
    <property type="entry name" value="Trimer_LpxA-like_sf"/>
</dbReference>
<dbReference type="Pfam" id="PF00132">
    <property type="entry name" value="Hexapep"/>
    <property type="match status" value="1"/>
</dbReference>
<dbReference type="RefSeq" id="WP_207379471.1">
    <property type="nucleotide sequence ID" value="NZ_CP071502.1"/>
</dbReference>
<comment type="similarity">
    <text evidence="1">Belongs to the transferase hexapeptide repeat family.</text>
</comment>
<gene>
    <name evidence="3" type="ORF">JYB85_11870</name>
</gene>
<dbReference type="EMBL" id="CP071502">
    <property type="protein sequence ID" value="QSX36034.1"/>
    <property type="molecule type" value="Genomic_DNA"/>
</dbReference>
<keyword evidence="2" id="KW-0808">Transferase</keyword>
<organism evidence="3 4">
    <name type="scientific">Shewanella sedimentimangrovi</name>
    <dbReference type="NCBI Taxonomy" id="2814293"/>
    <lineage>
        <taxon>Bacteria</taxon>
        <taxon>Pseudomonadati</taxon>
        <taxon>Pseudomonadota</taxon>
        <taxon>Gammaproteobacteria</taxon>
        <taxon>Alteromonadales</taxon>
        <taxon>Shewanellaceae</taxon>
        <taxon>Shewanella</taxon>
    </lineage>
</organism>
<dbReference type="GO" id="GO:0016746">
    <property type="term" value="F:acyltransferase activity"/>
    <property type="evidence" value="ECO:0007669"/>
    <property type="project" value="UniProtKB-KW"/>
</dbReference>
<dbReference type="PANTHER" id="PTHR23416">
    <property type="entry name" value="SIALIC ACID SYNTHASE-RELATED"/>
    <property type="match status" value="1"/>
</dbReference>
<dbReference type="SUPFAM" id="SSF51161">
    <property type="entry name" value="Trimeric LpxA-like enzymes"/>
    <property type="match status" value="1"/>
</dbReference>
<protein>
    <submittedName>
        <fullName evidence="3">Acyltransferase</fullName>
    </submittedName>
</protein>